<organism evidence="2 3">
    <name type="scientific">Methanobrevibacter oralis</name>
    <dbReference type="NCBI Taxonomy" id="66851"/>
    <lineage>
        <taxon>Archaea</taxon>
        <taxon>Methanobacteriati</taxon>
        <taxon>Methanobacteriota</taxon>
        <taxon>Methanomada group</taxon>
        <taxon>Methanobacteria</taxon>
        <taxon>Methanobacteriales</taxon>
        <taxon>Methanobacteriaceae</taxon>
        <taxon>Methanobrevibacter</taxon>
    </lineage>
</organism>
<accession>A0A166C8L8</accession>
<dbReference type="Proteomes" id="UP000077428">
    <property type="component" value="Unassembled WGS sequence"/>
</dbReference>
<proteinExistence type="predicted"/>
<evidence type="ECO:0000256" key="1">
    <source>
        <dbReference type="SAM" id="Coils"/>
    </source>
</evidence>
<dbReference type="AlphaFoldDB" id="A0A166C8L8"/>
<dbReference type="EMBL" id="LWMU01000011">
    <property type="protein sequence ID" value="KZX14243.1"/>
    <property type="molecule type" value="Genomic_DNA"/>
</dbReference>
<dbReference type="RefSeq" id="WP_042692509.1">
    <property type="nucleotide sequence ID" value="NZ_CABMAB010000008.1"/>
</dbReference>
<feature type="coiled-coil region" evidence="1">
    <location>
        <begin position="407"/>
        <end position="434"/>
    </location>
</feature>
<dbReference type="PATRIC" id="fig|66851.6.peg.30"/>
<reference evidence="3" key="1">
    <citation type="journal article" date="2016" name="Genome Announc.">
        <title>Draft Genome Sequences of Methanobrevibacter curvatus DSM11111, Methanobrevibacter cuticularis DSM11139, Methanobrevibacter filiformis DSM11501, and Methanobrevibacter oralis DSM7256.</title>
        <authorList>
            <person name="Poehlein A."/>
            <person name="Seedorf H."/>
        </authorList>
    </citation>
    <scope>NUCLEOTIDE SEQUENCE [LARGE SCALE GENOMIC DNA]</scope>
    <source>
        <strain evidence="3">DSM 7256 / JCM 30027 / ZR</strain>
    </source>
</reference>
<gene>
    <name evidence="2" type="ORF">MBORA_00170</name>
</gene>
<dbReference type="OrthoDB" id="46222at2157"/>
<evidence type="ECO:0000313" key="3">
    <source>
        <dbReference type="Proteomes" id="UP000077428"/>
    </source>
</evidence>
<comment type="caution">
    <text evidence="2">The sequence shown here is derived from an EMBL/GenBank/DDBJ whole genome shotgun (WGS) entry which is preliminary data.</text>
</comment>
<dbReference type="STRING" id="66851.MBORA_00170"/>
<keyword evidence="1" id="KW-0175">Coiled coil</keyword>
<protein>
    <submittedName>
        <fullName evidence="2">Uncharacterized protein</fullName>
    </submittedName>
</protein>
<name>A0A166C8L8_METOA</name>
<keyword evidence="3" id="KW-1185">Reference proteome</keyword>
<evidence type="ECO:0000313" key="2">
    <source>
        <dbReference type="EMBL" id="KZX14243.1"/>
    </source>
</evidence>
<sequence>MNKTLVISYFFPPSNFTSAVVQAKRIISNKEHVDLLYVDDGGSYNSLRELVDEFIDLKIPIKINAENKLDIIKEFNNSISHIKKDYSAVYSRSWPEYNHFLALEYKLENPNVLWRAEFSDPIFVNIDNSRRKNKLNFDDDYINKVNSKIAKLNKDLPLIANPVNTFALVEYLTFIFADEIIFTNYNQREIMLKSSPWDVYDLVVSKSIIKAHPTLDNDYYNIKSSDIDLDDDCINIAYFGNDYYSQRHFESLFYAYDSLVHKYKNKIKFYFFLSNDKLFRLFIKDLEITNNIIIKKPIDYLEFLNACNKFDVLLVNDVITNYSFEFNPYLPSKLADYLGSSSDIWAICESGSILCGVDCRYKSDIHDYDSSREVLLKLLNDYNLSDENFEFNSGYVDYRLTILNELVEEEYNKNVKLNKQIKSLKGQLKHVRNKNNEMLSSKSWKLTKIFRKK</sequence>